<evidence type="ECO:0000313" key="1">
    <source>
        <dbReference type="EnsemblPlants" id="QL08p064561:mrna"/>
    </source>
</evidence>
<reference evidence="1 2" key="1">
    <citation type="journal article" date="2016" name="G3 (Bethesda)">
        <title>First Draft Assembly and Annotation of the Genome of a California Endemic Oak Quercus lobata Nee (Fagaceae).</title>
        <authorList>
            <person name="Sork V.L."/>
            <person name="Fitz-Gibbon S.T."/>
            <person name="Puiu D."/>
            <person name="Crepeau M."/>
            <person name="Gugger P.F."/>
            <person name="Sherman R."/>
            <person name="Stevens K."/>
            <person name="Langley C.H."/>
            <person name="Pellegrini M."/>
            <person name="Salzberg S.L."/>
        </authorList>
    </citation>
    <scope>NUCLEOTIDE SEQUENCE [LARGE SCALE GENOMIC DNA]</scope>
    <source>
        <strain evidence="1 2">cv. SW786</strain>
    </source>
</reference>
<dbReference type="InParanoid" id="A0A7N2MGP0"/>
<accession>A0A7N2MGP0</accession>
<dbReference type="EnsemblPlants" id="QL08p064561:mrna">
    <property type="protein sequence ID" value="QL08p064561:mrna"/>
    <property type="gene ID" value="QL08p064561"/>
</dbReference>
<dbReference type="AlphaFoldDB" id="A0A7N2MGP0"/>
<dbReference type="Gramene" id="QL08p064561:mrna">
    <property type="protein sequence ID" value="QL08p064561:mrna"/>
    <property type="gene ID" value="QL08p064561"/>
</dbReference>
<sequence>MLMMASEKEKREAEDCATKLYIYLSHIYSSVLYSLYEIAIPNPLPSPPSTKSEAINNPNPLPTPNPVLQLKRLEYPEDMCCVQLGSKFYFFGGKYVEFDHPYVDQDVYRKYQHVKRFTYPLDLYVFDATIKKLINGTPMNTGKAYPLAFVIDHKIYVLGSTFAILDRSSLKLLSQKKTHKPYIKNDIETHVLFEVYDPVVDKWTVLPNQPPIRDNNTEWSWHSIVGTKVLLVACEFVEGTLYGCRHNIVAAIKDPLADLLAEEGTLYHPSKEMGMDAIYHNLPPLVDSSTSSSLLHFGNGIFCYLVSGNPELPSDNFPYMHYYPVADDTKRVISIVIFQALGETYGVKKGCDDEFARGLFTVEFMYSAHCVINTPFPNQGHIKGFFFIRTAGSKLVGKRKCMDHPLGSDVETVRLTKLCDLIEIIKLTQSQLTPIRNTLDAASQALIEERESTERCLQDHQGEHKRPCDSIENHLQDHQREHKMPCVVFEIIKLIQTQIASLKITFDLASQALIDERQSIERHLQEHQREHKRPCDVFDFEITKTSDMLAQEFTALQTEIASLKNALDAAIRLSRDRA</sequence>
<reference evidence="1" key="2">
    <citation type="submission" date="2021-01" db="UniProtKB">
        <authorList>
            <consortium name="EnsemblPlants"/>
        </authorList>
    </citation>
    <scope>IDENTIFICATION</scope>
</reference>
<dbReference type="Gene3D" id="2.120.10.80">
    <property type="entry name" value="Kelch-type beta propeller"/>
    <property type="match status" value="1"/>
</dbReference>
<dbReference type="InterPro" id="IPR015915">
    <property type="entry name" value="Kelch-typ_b-propeller"/>
</dbReference>
<evidence type="ECO:0000313" key="2">
    <source>
        <dbReference type="Proteomes" id="UP000594261"/>
    </source>
</evidence>
<dbReference type="Proteomes" id="UP000594261">
    <property type="component" value="Chromosome 8"/>
</dbReference>
<dbReference type="EMBL" id="LRBV02000008">
    <property type="status" value="NOT_ANNOTATED_CDS"/>
    <property type="molecule type" value="Genomic_DNA"/>
</dbReference>
<protein>
    <submittedName>
        <fullName evidence="1">Uncharacterized protein</fullName>
    </submittedName>
</protein>
<organism evidence="1 2">
    <name type="scientific">Quercus lobata</name>
    <name type="common">Valley oak</name>
    <dbReference type="NCBI Taxonomy" id="97700"/>
    <lineage>
        <taxon>Eukaryota</taxon>
        <taxon>Viridiplantae</taxon>
        <taxon>Streptophyta</taxon>
        <taxon>Embryophyta</taxon>
        <taxon>Tracheophyta</taxon>
        <taxon>Spermatophyta</taxon>
        <taxon>Magnoliopsida</taxon>
        <taxon>eudicotyledons</taxon>
        <taxon>Gunneridae</taxon>
        <taxon>Pentapetalae</taxon>
        <taxon>rosids</taxon>
        <taxon>fabids</taxon>
        <taxon>Fagales</taxon>
        <taxon>Fagaceae</taxon>
        <taxon>Quercus</taxon>
    </lineage>
</organism>
<dbReference type="SUPFAM" id="SSF117281">
    <property type="entry name" value="Kelch motif"/>
    <property type="match status" value="1"/>
</dbReference>
<keyword evidence="2" id="KW-1185">Reference proteome</keyword>
<name>A0A7N2MGP0_QUELO</name>
<proteinExistence type="predicted"/>